<evidence type="ECO:0000256" key="2">
    <source>
        <dbReference type="ARBA" id="ARBA00022452"/>
    </source>
</evidence>
<dbReference type="RefSeq" id="WP_280999521.1">
    <property type="nucleotide sequence ID" value="NZ_CP069362.1"/>
</dbReference>
<dbReference type="PANTHER" id="PTHR30026:SF20">
    <property type="entry name" value="OUTER MEMBRANE PROTEIN TOLC"/>
    <property type="match status" value="1"/>
</dbReference>
<keyword evidence="5" id="KW-0998">Cell outer membrane</keyword>
<proteinExistence type="predicted"/>
<keyword evidence="7" id="KW-1185">Reference proteome</keyword>
<accession>A0ABY8PRG9</accession>
<evidence type="ECO:0000313" key="6">
    <source>
        <dbReference type="EMBL" id="WGS65221.1"/>
    </source>
</evidence>
<comment type="subcellular location">
    <subcellularLocation>
        <location evidence="1">Cell outer membrane</location>
    </subcellularLocation>
</comment>
<reference evidence="6 7" key="1">
    <citation type="submission" date="2021-02" db="EMBL/GenBank/DDBJ databases">
        <title>Characterization of Marinitoga sp. nov. str. BP5-C20A.</title>
        <authorList>
            <person name="Erauso G."/>
            <person name="Postec A."/>
        </authorList>
    </citation>
    <scope>NUCLEOTIDE SEQUENCE [LARGE SCALE GENOMIC DNA]</scope>
    <source>
        <strain evidence="6 7">BP5-C20A</strain>
    </source>
</reference>
<evidence type="ECO:0000256" key="4">
    <source>
        <dbReference type="ARBA" id="ARBA00023136"/>
    </source>
</evidence>
<gene>
    <name evidence="6" type="ORF">JRV97_01290</name>
</gene>
<keyword evidence="4" id="KW-0472">Membrane</keyword>
<dbReference type="Proteomes" id="UP001232493">
    <property type="component" value="Chromosome"/>
</dbReference>
<name>A0ABY8PRG9_9BACT</name>
<evidence type="ECO:0000313" key="7">
    <source>
        <dbReference type="Proteomes" id="UP001232493"/>
    </source>
</evidence>
<evidence type="ECO:0000256" key="3">
    <source>
        <dbReference type="ARBA" id="ARBA00022692"/>
    </source>
</evidence>
<dbReference type="InterPro" id="IPR051906">
    <property type="entry name" value="TolC-like"/>
</dbReference>
<dbReference type="PANTHER" id="PTHR30026">
    <property type="entry name" value="OUTER MEMBRANE PROTEIN TOLC"/>
    <property type="match status" value="1"/>
</dbReference>
<keyword evidence="3" id="KW-0812">Transmembrane</keyword>
<keyword evidence="2" id="KW-1134">Transmembrane beta strand</keyword>
<protein>
    <submittedName>
        <fullName evidence="6">TolC family protein</fullName>
    </submittedName>
</protein>
<dbReference type="SUPFAM" id="SSF56954">
    <property type="entry name" value="Outer membrane efflux proteins (OEP)"/>
    <property type="match status" value="1"/>
</dbReference>
<evidence type="ECO:0000256" key="5">
    <source>
        <dbReference type="ARBA" id="ARBA00023237"/>
    </source>
</evidence>
<sequence>MKKILLILLLLPILSFSNWLDNIKSYVYNDSQYLNILNNFNQSKENYFLKDTFLPSIMISNANVNYSKSDSSESSSLIIPLRINAKIFDFNVSLNGNFSNQLWDDWRDTYSLTISKEIFSETDEELLNAKINLLKSQWNLLNTKNQLFLEYLNKGFNNYYYNELYNIQEKLFEYQKQDYKNDKSKYESGLISNIEFLNSKKFYLNSQIALLNAKKNYEEYKDYNIDYKITELTIPSSSEIYNRSDVIAEQLEIELNKIQNNRIYRLYLPDITTGITFDYNYPIRSDEKKLTTSLFLNFNYNLYDKGYREFQAKQKEDNYYLSKRSYEEKIKNLIDQYDNMLKTLNTLTLTLQTKELDMEIKKLNYDIYKEKYQKKLISEKDLDEKYLEYKQSKLDLEKAKFDIFVQKLNIYSFLGYDLISLFEEEFK</sequence>
<dbReference type="EMBL" id="CP069362">
    <property type="protein sequence ID" value="WGS65221.1"/>
    <property type="molecule type" value="Genomic_DNA"/>
</dbReference>
<evidence type="ECO:0000256" key="1">
    <source>
        <dbReference type="ARBA" id="ARBA00004442"/>
    </source>
</evidence>
<organism evidence="6 7">
    <name type="scientific">Marinitoga aeolica</name>
    <dbReference type="NCBI Taxonomy" id="2809031"/>
    <lineage>
        <taxon>Bacteria</taxon>
        <taxon>Thermotogati</taxon>
        <taxon>Thermotogota</taxon>
        <taxon>Thermotogae</taxon>
        <taxon>Petrotogales</taxon>
        <taxon>Petrotogaceae</taxon>
        <taxon>Marinitoga</taxon>
    </lineage>
</organism>
<dbReference type="Gene3D" id="1.20.1600.10">
    <property type="entry name" value="Outer membrane efflux proteins (OEP)"/>
    <property type="match status" value="2"/>
</dbReference>